<dbReference type="RefSeq" id="WP_210596424.1">
    <property type="nucleotide sequence ID" value="NZ_JAGKSQ010000002.1"/>
</dbReference>
<evidence type="ECO:0000313" key="3">
    <source>
        <dbReference type="Proteomes" id="UP000678228"/>
    </source>
</evidence>
<organism evidence="2 3">
    <name type="scientific">Halalkalibacter suaedae</name>
    <dbReference type="NCBI Taxonomy" id="2822140"/>
    <lineage>
        <taxon>Bacteria</taxon>
        <taxon>Bacillati</taxon>
        <taxon>Bacillota</taxon>
        <taxon>Bacilli</taxon>
        <taxon>Bacillales</taxon>
        <taxon>Bacillaceae</taxon>
        <taxon>Halalkalibacter</taxon>
    </lineage>
</organism>
<proteinExistence type="predicted"/>
<dbReference type="Proteomes" id="UP000678228">
    <property type="component" value="Unassembled WGS sequence"/>
</dbReference>
<protein>
    <submittedName>
        <fullName evidence="2">STAS domain-containing protein</fullName>
    </submittedName>
</protein>
<dbReference type="PANTHER" id="PTHR33495">
    <property type="entry name" value="ANTI-SIGMA FACTOR ANTAGONIST TM_1081-RELATED-RELATED"/>
    <property type="match status" value="1"/>
</dbReference>
<dbReference type="SUPFAM" id="SSF52091">
    <property type="entry name" value="SpoIIaa-like"/>
    <property type="match status" value="1"/>
</dbReference>
<comment type="caution">
    <text evidence="2">The sequence shown here is derived from an EMBL/GenBank/DDBJ whole genome shotgun (WGS) entry which is preliminary data.</text>
</comment>
<dbReference type="Gene3D" id="3.30.750.24">
    <property type="entry name" value="STAS domain"/>
    <property type="match status" value="1"/>
</dbReference>
<accession>A0A940WR09</accession>
<keyword evidence="3" id="KW-1185">Reference proteome</keyword>
<dbReference type="InterPro" id="IPR036513">
    <property type="entry name" value="STAS_dom_sf"/>
</dbReference>
<dbReference type="PANTHER" id="PTHR33495:SF2">
    <property type="entry name" value="ANTI-SIGMA FACTOR ANTAGONIST TM_1081-RELATED"/>
    <property type="match status" value="1"/>
</dbReference>
<reference evidence="2" key="1">
    <citation type="submission" date="2021-03" db="EMBL/GenBank/DDBJ databases">
        <title>Bacillus suaedae sp. nov., isolated from Suaeda aralocaspica.</title>
        <authorList>
            <person name="Lei R.F.R."/>
        </authorList>
    </citation>
    <scope>NUCLEOTIDE SEQUENCE</scope>
    <source>
        <strain evidence="2">YZJH907-2</strain>
    </source>
</reference>
<dbReference type="GO" id="GO:0043856">
    <property type="term" value="F:anti-sigma factor antagonist activity"/>
    <property type="evidence" value="ECO:0007669"/>
    <property type="project" value="TreeGrafter"/>
</dbReference>
<dbReference type="InterPro" id="IPR002645">
    <property type="entry name" value="STAS_dom"/>
</dbReference>
<evidence type="ECO:0000259" key="1">
    <source>
        <dbReference type="PROSITE" id="PS50801"/>
    </source>
</evidence>
<name>A0A940WR09_9BACI</name>
<dbReference type="Pfam" id="PF01740">
    <property type="entry name" value="STAS"/>
    <property type="match status" value="1"/>
</dbReference>
<gene>
    <name evidence="2" type="ORF">J7W16_06330</name>
</gene>
<dbReference type="EMBL" id="JAGKSQ010000002">
    <property type="protein sequence ID" value="MBP3950746.1"/>
    <property type="molecule type" value="Genomic_DNA"/>
</dbReference>
<dbReference type="PROSITE" id="PS50801">
    <property type="entry name" value="STAS"/>
    <property type="match status" value="1"/>
</dbReference>
<feature type="domain" description="STAS" evidence="1">
    <location>
        <begin position="3"/>
        <end position="112"/>
    </location>
</feature>
<evidence type="ECO:0000313" key="2">
    <source>
        <dbReference type="EMBL" id="MBP3950746.1"/>
    </source>
</evidence>
<dbReference type="AlphaFoldDB" id="A0A940WR09"/>
<sequence length="117" mass="13626">MKDKFEQTTKDQIQFFKLKGKVQFGQTDYFKTALLENLDQNARAFVFDLTKVQAIDSTGMGLLVTFLKHVEQDRPNIYLIINDDFIKELFEIAKLDQLFSLQTTEENVIKDIKEKGV</sequence>
<dbReference type="CDD" id="cd07043">
    <property type="entry name" value="STAS_anti-anti-sigma_factors"/>
    <property type="match status" value="1"/>
</dbReference>